<dbReference type="EMBL" id="CM003099">
    <property type="protein sequence ID" value="KUI66328.1"/>
    <property type="molecule type" value="Genomic_DNA"/>
</dbReference>
<dbReference type="AlphaFoldDB" id="A0A194VQV8"/>
<keyword evidence="5 8" id="KW-0067">ATP-binding</keyword>
<dbReference type="SMR" id="A0A194VQV8"/>
<feature type="region of interest" description="Disordered" evidence="10">
    <location>
        <begin position="855"/>
        <end position="874"/>
    </location>
</feature>
<evidence type="ECO:0000256" key="6">
    <source>
        <dbReference type="ARBA" id="ARBA00023006"/>
    </source>
</evidence>
<evidence type="ECO:0000256" key="3">
    <source>
        <dbReference type="ARBA" id="ARBA00022448"/>
    </source>
</evidence>
<reference evidence="13" key="1">
    <citation type="submission" date="2014-12" db="EMBL/GenBank/DDBJ databases">
        <title>Genome Sequence of Valsa Canker Pathogens Uncovers a Specific Adaption of Colonization on Woody Bark.</title>
        <authorList>
            <person name="Yin Z."/>
            <person name="Liu H."/>
            <person name="Gao X."/>
            <person name="Li Z."/>
            <person name="Song N."/>
            <person name="Ke X."/>
            <person name="Dai Q."/>
            <person name="Wu Y."/>
            <person name="Sun Y."/>
            <person name="Xu J.-R."/>
            <person name="Kang Z.K."/>
            <person name="Wang L."/>
            <person name="Huang L."/>
        </authorList>
    </citation>
    <scope>NUCLEOTIDE SEQUENCE [LARGE SCALE GENOMIC DNA]</scope>
    <source>
        <strain evidence="13">03-8</strain>
    </source>
</reference>
<feature type="region of interest" description="Disordered" evidence="10">
    <location>
        <begin position="790"/>
        <end position="846"/>
    </location>
</feature>
<dbReference type="Pfam" id="PF00498">
    <property type="entry name" value="FHA"/>
    <property type="match status" value="1"/>
</dbReference>
<keyword evidence="4 8" id="KW-0547">Nucleotide-binding</keyword>
<evidence type="ECO:0000256" key="8">
    <source>
        <dbReference type="PROSITE-ProRule" id="PRU10141"/>
    </source>
</evidence>
<protein>
    <recommendedName>
        <fullName evidence="7">Autophagy-related protein 1</fullName>
    </recommendedName>
</protein>
<dbReference type="PROSITE" id="PS50011">
    <property type="entry name" value="PROTEIN_KINASE_DOM"/>
    <property type="match status" value="1"/>
</dbReference>
<dbReference type="PROSITE" id="PS50006">
    <property type="entry name" value="FHA_DOMAIN"/>
    <property type="match status" value="1"/>
</dbReference>
<keyword evidence="6" id="KW-0072">Autophagy</keyword>
<dbReference type="FunFam" id="3.30.200.20:FF:000470">
    <property type="entry name" value="Serine/threonine-protein kinase RAD53"/>
    <property type="match status" value="1"/>
</dbReference>
<keyword evidence="3" id="KW-0813">Transport</keyword>
<organism evidence="13 14">
    <name type="scientific">Cytospora mali</name>
    <name type="common">Apple Valsa canker fungus</name>
    <name type="synonym">Valsa mali</name>
    <dbReference type="NCBI Taxonomy" id="578113"/>
    <lineage>
        <taxon>Eukaryota</taxon>
        <taxon>Fungi</taxon>
        <taxon>Dikarya</taxon>
        <taxon>Ascomycota</taxon>
        <taxon>Pezizomycotina</taxon>
        <taxon>Sordariomycetes</taxon>
        <taxon>Sordariomycetidae</taxon>
        <taxon>Diaporthales</taxon>
        <taxon>Cytosporaceae</taxon>
        <taxon>Cytospora</taxon>
    </lineage>
</organism>
<feature type="domain" description="FHA" evidence="11">
    <location>
        <begin position="111"/>
        <end position="164"/>
    </location>
</feature>
<feature type="compositionally biased region" description="Polar residues" evidence="10">
    <location>
        <begin position="725"/>
        <end position="740"/>
    </location>
</feature>
<dbReference type="GO" id="GO:0005524">
    <property type="term" value="F:ATP binding"/>
    <property type="evidence" value="ECO:0007669"/>
    <property type="project" value="UniProtKB-UniRule"/>
</dbReference>
<feature type="region of interest" description="Disordered" evidence="10">
    <location>
        <begin position="924"/>
        <end position="961"/>
    </location>
</feature>
<dbReference type="Pfam" id="PF00069">
    <property type="entry name" value="Pkinase"/>
    <property type="match status" value="1"/>
</dbReference>
<name>A0A194VQV8_CYTMA</name>
<evidence type="ECO:0000313" key="13">
    <source>
        <dbReference type="EMBL" id="KUI66328.1"/>
    </source>
</evidence>
<dbReference type="Gene3D" id="2.60.200.20">
    <property type="match status" value="1"/>
</dbReference>
<dbReference type="SMART" id="SM00220">
    <property type="entry name" value="S_TKc"/>
    <property type="match status" value="1"/>
</dbReference>
<feature type="compositionally biased region" description="Polar residues" evidence="10">
    <location>
        <begin position="11"/>
        <end position="20"/>
    </location>
</feature>
<dbReference type="GO" id="GO:0004674">
    <property type="term" value="F:protein serine/threonine kinase activity"/>
    <property type="evidence" value="ECO:0007669"/>
    <property type="project" value="InterPro"/>
</dbReference>
<evidence type="ECO:0000256" key="10">
    <source>
        <dbReference type="SAM" id="MobiDB-lite"/>
    </source>
</evidence>
<dbReference type="InterPro" id="IPR008984">
    <property type="entry name" value="SMAD_FHA_dom_sf"/>
</dbReference>
<keyword evidence="9" id="KW-0175">Coiled coil</keyword>
<keyword evidence="14" id="KW-1185">Reference proteome</keyword>
<feature type="compositionally biased region" description="Polar residues" evidence="10">
    <location>
        <begin position="757"/>
        <end position="767"/>
    </location>
</feature>
<feature type="coiled-coil region" evidence="9">
    <location>
        <begin position="1163"/>
        <end position="1197"/>
    </location>
</feature>
<dbReference type="SUPFAM" id="SSF49879">
    <property type="entry name" value="SMAD/FHA domain"/>
    <property type="match status" value="1"/>
</dbReference>
<dbReference type="GO" id="GO:0034045">
    <property type="term" value="C:phagophore assembly site membrane"/>
    <property type="evidence" value="ECO:0007669"/>
    <property type="project" value="UniProtKB-SubCell"/>
</dbReference>
<feature type="binding site" evidence="8">
    <location>
        <position position="341"/>
    </location>
    <ligand>
        <name>ATP</name>
        <dbReference type="ChEBI" id="CHEBI:30616"/>
    </ligand>
</feature>
<dbReference type="InterPro" id="IPR011009">
    <property type="entry name" value="Kinase-like_dom_sf"/>
</dbReference>
<dbReference type="Gene3D" id="1.10.510.10">
    <property type="entry name" value="Transferase(Phosphotransferase) domain 1"/>
    <property type="match status" value="1"/>
</dbReference>
<dbReference type="GO" id="GO:0006914">
    <property type="term" value="P:autophagy"/>
    <property type="evidence" value="ECO:0007669"/>
    <property type="project" value="UniProtKB-KW"/>
</dbReference>
<feature type="region of interest" description="Disordered" evidence="10">
    <location>
        <begin position="285"/>
        <end position="307"/>
    </location>
</feature>
<dbReference type="InterPro" id="IPR017441">
    <property type="entry name" value="Protein_kinase_ATP_BS"/>
</dbReference>
<comment type="subcellular location">
    <subcellularLocation>
        <location evidence="1">Preautophagosomal structure membrane</location>
        <topology evidence="1">Peripheral membrane protein</topology>
    </subcellularLocation>
</comment>
<dbReference type="OrthoDB" id="504170at2759"/>
<dbReference type="InterPro" id="IPR000719">
    <property type="entry name" value="Prot_kinase_dom"/>
</dbReference>
<evidence type="ECO:0000256" key="7">
    <source>
        <dbReference type="ARBA" id="ARBA00030237"/>
    </source>
</evidence>
<comment type="similarity">
    <text evidence="2">Belongs to the protein kinase superfamily. CAMK Ser/Thr protein kinase family. CHEK2 subfamily.</text>
</comment>
<evidence type="ECO:0000313" key="14">
    <source>
        <dbReference type="Proteomes" id="UP000078559"/>
    </source>
</evidence>
<feature type="domain" description="Protein kinase" evidence="12">
    <location>
        <begin position="312"/>
        <end position="597"/>
    </location>
</feature>
<evidence type="ECO:0000256" key="4">
    <source>
        <dbReference type="ARBA" id="ARBA00022741"/>
    </source>
</evidence>
<dbReference type="InterPro" id="IPR045269">
    <property type="entry name" value="Atg1-like"/>
</dbReference>
<accession>A0A194VQV8</accession>
<dbReference type="GO" id="GO:0010506">
    <property type="term" value="P:regulation of autophagy"/>
    <property type="evidence" value="ECO:0007669"/>
    <property type="project" value="InterPro"/>
</dbReference>
<dbReference type="InterPro" id="IPR000253">
    <property type="entry name" value="FHA_dom"/>
</dbReference>
<keyword evidence="13" id="KW-0808">Transferase</keyword>
<dbReference type="InterPro" id="IPR008271">
    <property type="entry name" value="Ser/Thr_kinase_AS"/>
</dbReference>
<evidence type="ECO:0000256" key="5">
    <source>
        <dbReference type="ARBA" id="ARBA00022840"/>
    </source>
</evidence>
<evidence type="ECO:0000256" key="2">
    <source>
        <dbReference type="ARBA" id="ARBA00005575"/>
    </source>
</evidence>
<feature type="compositionally biased region" description="Polar residues" evidence="10">
    <location>
        <begin position="790"/>
        <end position="804"/>
    </location>
</feature>
<feature type="region of interest" description="Disordered" evidence="10">
    <location>
        <begin position="721"/>
        <end position="777"/>
    </location>
</feature>
<evidence type="ECO:0000256" key="9">
    <source>
        <dbReference type="SAM" id="Coils"/>
    </source>
</evidence>
<feature type="region of interest" description="Disordered" evidence="10">
    <location>
        <begin position="1"/>
        <end position="23"/>
    </location>
</feature>
<dbReference type="PROSITE" id="PS00108">
    <property type="entry name" value="PROTEIN_KINASE_ST"/>
    <property type="match status" value="1"/>
</dbReference>
<dbReference type="PROSITE" id="PS00107">
    <property type="entry name" value="PROTEIN_KINASE_ATP"/>
    <property type="match status" value="1"/>
</dbReference>
<dbReference type="PANTHER" id="PTHR24348">
    <property type="entry name" value="SERINE/THREONINE-PROTEIN KINASE UNC-51-RELATED"/>
    <property type="match status" value="1"/>
</dbReference>
<proteinExistence type="inferred from homology"/>
<evidence type="ECO:0000256" key="1">
    <source>
        <dbReference type="ARBA" id="ARBA00004623"/>
    </source>
</evidence>
<keyword evidence="13" id="KW-0418">Kinase</keyword>
<dbReference type="Proteomes" id="UP000078559">
    <property type="component" value="Chromosome 2"/>
</dbReference>
<evidence type="ECO:0000259" key="12">
    <source>
        <dbReference type="PROSITE" id="PS50011"/>
    </source>
</evidence>
<sequence>MAPMETEGFGTPTQEATQTVLDPRRLGEQNSGFADDDIADIICLLLPYSPAARTELRDMALRTPQHIVDVENAAQTELRGADGDNFELRQFGEHAIILRLSAQVKDPVKGFTFGRNFMRCDVCFQNDPMRRLSNIHFRIHFNDHEILMLEDCSINGTVVDGTLLKGRPGKPGDEKLSNQRTITSGSLIKVLMVEDRDDLAFIVKIPHREGIYEEVYRHNLARYMDYVNQLRAENDSVDSAKTITPGPGGHVDLFPVNETKRTNPRAKPRLQLQGIPTRDMASGVNVQTQEADYTRERAPGRTSREWTGSDKYNRVERIGKGAFATVYKVTHKFHGMPYAAKELDKRRFIKNGVLDVKIENEMNIMKRVKHPNIVEYIEHIDWNDRLLVIIMEYVPHGDLGTLIVDNGAIRECIVQEMASQMLSALAYLHANNITHRDVKPDNILCQSFEPFCVKLTDFGLSKMIETEQTFLKTFCGTLLYCAPEVYNEFSEYDEYGHRHPRNRQRCRRLGQRYDHAVDIWSLGGVLYYALSNTPPFPTTTGISYTELLHQIMTKTLNTSPLNEMNISEDGINFLSRMLQPRPEQRATIAELRSHTWLTGTTFSQGSNENDIDEGLQMVASQLSIQDKETPEQIPASDEDKFWDNTEQTRGYDDDNAESQIYESQKENYTFGPSVQHHPKLYGEVGISAVGSSGVIPSTRLNLNNSATSLDETEIIQTEIKDSFGSEDSTPRQVRMSQPTPQGVVPLALTQSRDRSASRSVSELNNMTFDPESQDLGGAESQLENLNMKSLAPSNGRSFLSSFNTSKRKPTYDTSDEFDSTPRAKPPTKRLRSDSLDNDAMSCDEDSEQGLFAQIPPLSRVNSSRQIDKPVHKSTYWNPRDQRSWHLKYPEMTQLQHDAFASAAKSRGETFAPGQSRLWDLAMKHFPPADGRTPSPELGSSPPDLNLGSPGRRSCASSEQSVNLGITGRVAETAGVMPSDSNTIVPAPIDIPLNRVVASLESTGGSVVSGISLPINQAMISWGRAPENTHTYTQKMDTQVPKHTFKVILWKNGYEPSKNFRPWNNPAHDFHFYISTKATNGLRVNKMLLPSDGTKDPKSPSKNWARLHDGDTIVFWRSTYYDNAMEGKLIFRCSWGGSSQPRDGPVELVSPEVAACLDASCSKAEERIKKLAEYDQRLQEADEDASERQENIARERLRSYEFETRRLEACRLMAMRGVSRRSSPAVTLPMSSAPPAMITGAITRHVSVPTLRHATSGMDARTLQSMMAEK</sequence>
<dbReference type="SUPFAM" id="SSF56112">
    <property type="entry name" value="Protein kinase-like (PK-like)"/>
    <property type="match status" value="1"/>
</dbReference>
<feature type="compositionally biased region" description="Basic and acidic residues" evidence="10">
    <location>
        <begin position="292"/>
        <end position="307"/>
    </location>
</feature>
<gene>
    <name evidence="13" type="ORF">VM1G_01607</name>
</gene>
<evidence type="ECO:0000259" key="11">
    <source>
        <dbReference type="PROSITE" id="PS50006"/>
    </source>
</evidence>